<proteinExistence type="predicted"/>
<dbReference type="AlphaFoldDB" id="A0A023AYJ5"/>
<gene>
    <name evidence="3" type="ORF">GNI_176120</name>
</gene>
<comment type="caution">
    <text evidence="3">The sequence shown here is derived from an EMBL/GenBank/DDBJ whole genome shotgun (WGS) entry which is preliminary data.</text>
</comment>
<evidence type="ECO:0000313" key="3">
    <source>
        <dbReference type="EMBL" id="EZG43350.1"/>
    </source>
</evidence>
<name>A0A023AYJ5_GRENI</name>
<feature type="region of interest" description="Disordered" evidence="2">
    <location>
        <begin position="73"/>
        <end position="151"/>
    </location>
</feature>
<accession>A0A023AYJ5</accession>
<evidence type="ECO:0000313" key="4">
    <source>
        <dbReference type="Proteomes" id="UP000019763"/>
    </source>
</evidence>
<keyword evidence="4" id="KW-1185">Reference proteome</keyword>
<dbReference type="Proteomes" id="UP000019763">
    <property type="component" value="Unassembled WGS sequence"/>
</dbReference>
<keyword evidence="1" id="KW-0175">Coiled coil</keyword>
<evidence type="ECO:0000256" key="1">
    <source>
        <dbReference type="SAM" id="Coils"/>
    </source>
</evidence>
<organism evidence="3 4">
    <name type="scientific">Gregarina niphandrodes</name>
    <name type="common">Septate eugregarine</name>
    <dbReference type="NCBI Taxonomy" id="110365"/>
    <lineage>
        <taxon>Eukaryota</taxon>
        <taxon>Sar</taxon>
        <taxon>Alveolata</taxon>
        <taxon>Apicomplexa</taxon>
        <taxon>Conoidasida</taxon>
        <taxon>Gregarinasina</taxon>
        <taxon>Eugregarinorida</taxon>
        <taxon>Gregarinidae</taxon>
        <taxon>Gregarina</taxon>
    </lineage>
</organism>
<feature type="coiled-coil region" evidence="1">
    <location>
        <begin position="152"/>
        <end position="179"/>
    </location>
</feature>
<dbReference type="RefSeq" id="XP_011133399.1">
    <property type="nucleotide sequence ID" value="XM_011135097.1"/>
</dbReference>
<feature type="compositionally biased region" description="Polar residues" evidence="2">
    <location>
        <begin position="131"/>
        <end position="148"/>
    </location>
</feature>
<protein>
    <submittedName>
        <fullName evidence="3">Uncharacterized protein</fullName>
    </submittedName>
</protein>
<dbReference type="VEuPathDB" id="CryptoDB:GNI_176120"/>
<dbReference type="EMBL" id="AFNH02001325">
    <property type="protein sequence ID" value="EZG43350.1"/>
    <property type="molecule type" value="Genomic_DNA"/>
</dbReference>
<dbReference type="GeneID" id="22915968"/>
<reference evidence="3" key="1">
    <citation type="submission" date="2013-12" db="EMBL/GenBank/DDBJ databases">
        <authorList>
            <person name="Omoto C.K."/>
            <person name="Sibley D."/>
            <person name="Venepally P."/>
            <person name="Hadjithomas M."/>
            <person name="Karamycheva S."/>
            <person name="Brunk B."/>
            <person name="Roos D."/>
            <person name="Caler E."/>
            <person name="Lorenzi H."/>
        </authorList>
    </citation>
    <scope>NUCLEOTIDE SEQUENCE</scope>
</reference>
<evidence type="ECO:0000256" key="2">
    <source>
        <dbReference type="SAM" id="MobiDB-lite"/>
    </source>
</evidence>
<sequence>MVEDEAGGLTATGLMEAVDTSPEGSTTLTGIPSGRVVRGGGRGTFEEFQEFEVADGAKATPWLVAEATEMLPEETLSTAHSPTKKSESRADALLSDVQDRLRHRGRSLERSTRSAAAAAAGHTRPDGAMSGQISGQVLGANGTTSGATSDRRALLKSEIEQLRAQVQVLRGQVQEVGTELGVRTVL</sequence>